<evidence type="ECO:0000313" key="3">
    <source>
        <dbReference type="Proteomes" id="UP000000311"/>
    </source>
</evidence>
<accession>E2B1S4</accession>
<reference evidence="2 3" key="1">
    <citation type="journal article" date="2010" name="Science">
        <title>Genomic comparison of the ants Camponotus floridanus and Harpegnathos saltator.</title>
        <authorList>
            <person name="Bonasio R."/>
            <person name="Zhang G."/>
            <person name="Ye C."/>
            <person name="Mutti N.S."/>
            <person name="Fang X."/>
            <person name="Qin N."/>
            <person name="Donahue G."/>
            <person name="Yang P."/>
            <person name="Li Q."/>
            <person name="Li C."/>
            <person name="Zhang P."/>
            <person name="Huang Z."/>
            <person name="Berger S.L."/>
            <person name="Reinberg D."/>
            <person name="Wang J."/>
            <person name="Liebig J."/>
        </authorList>
    </citation>
    <scope>NUCLEOTIDE SEQUENCE [LARGE SCALE GENOMIC DNA]</scope>
    <source>
        <strain evidence="3">C129</strain>
    </source>
</reference>
<dbReference type="AlphaFoldDB" id="E2B1S4"/>
<dbReference type="Proteomes" id="UP000000311">
    <property type="component" value="Unassembled WGS sequence"/>
</dbReference>
<sequence>MVTIDTGDTPDPGHWPERRARRTPLALITHHAGNILAPLELYICIEHCEEDSRNIIDNKFMNICRDEEKPKPKLLNLRGNRRNIKLPTGRYKVRIISNLRPSLTVYEISPGTVLIYLAYQMGIHYGESQDISIDEAWVSDWMNAGSTDSRKNCLVFDIARYKDGEFQKVTCVGREILRNKKYRKYLRQETSLWGREEGSRDGEEAEVVGRREGALAFKNELGIRRQANGEEREIKGVRNMKYEGLDDGQGNTDEDECDDHKLIDRRA</sequence>
<dbReference type="EMBL" id="GL444953">
    <property type="protein sequence ID" value="EFN60430.1"/>
    <property type="molecule type" value="Genomic_DNA"/>
</dbReference>
<evidence type="ECO:0000313" key="2">
    <source>
        <dbReference type="EMBL" id="EFN60430.1"/>
    </source>
</evidence>
<feature type="compositionally biased region" description="Basic and acidic residues" evidence="1">
    <location>
        <begin position="228"/>
        <end position="244"/>
    </location>
</feature>
<feature type="compositionally biased region" description="Basic and acidic residues" evidence="1">
    <location>
        <begin position="258"/>
        <end position="267"/>
    </location>
</feature>
<name>E2B1S4_CAMFO</name>
<protein>
    <submittedName>
        <fullName evidence="2">Uncharacterized protein</fullName>
    </submittedName>
</protein>
<organism evidence="3">
    <name type="scientific">Camponotus floridanus</name>
    <name type="common">Florida carpenter ant</name>
    <dbReference type="NCBI Taxonomy" id="104421"/>
    <lineage>
        <taxon>Eukaryota</taxon>
        <taxon>Metazoa</taxon>
        <taxon>Ecdysozoa</taxon>
        <taxon>Arthropoda</taxon>
        <taxon>Hexapoda</taxon>
        <taxon>Insecta</taxon>
        <taxon>Pterygota</taxon>
        <taxon>Neoptera</taxon>
        <taxon>Endopterygota</taxon>
        <taxon>Hymenoptera</taxon>
        <taxon>Apocrita</taxon>
        <taxon>Aculeata</taxon>
        <taxon>Formicoidea</taxon>
        <taxon>Formicidae</taxon>
        <taxon>Formicinae</taxon>
        <taxon>Camponotus</taxon>
    </lineage>
</organism>
<dbReference type="InParanoid" id="E2B1S4"/>
<keyword evidence="3" id="KW-1185">Reference proteome</keyword>
<evidence type="ECO:0000256" key="1">
    <source>
        <dbReference type="SAM" id="MobiDB-lite"/>
    </source>
</evidence>
<proteinExistence type="predicted"/>
<feature type="region of interest" description="Disordered" evidence="1">
    <location>
        <begin position="228"/>
        <end position="267"/>
    </location>
</feature>
<gene>
    <name evidence="2" type="ORF">EAG_02144</name>
</gene>